<dbReference type="RefSeq" id="WP_036756207.1">
    <property type="nucleotide sequence ID" value="NZ_JAGSGC010000008.1"/>
</dbReference>
<protein>
    <submittedName>
        <fullName evidence="2">Uncharacterized protein</fullName>
    </submittedName>
</protein>
<name>A0A066RHY6_9GAMM</name>
<keyword evidence="1" id="KW-0732">Signal</keyword>
<proteinExistence type="predicted"/>
<organism evidence="2 3">
    <name type="scientific">Photobacterium galatheae</name>
    <dbReference type="NCBI Taxonomy" id="1654360"/>
    <lineage>
        <taxon>Bacteria</taxon>
        <taxon>Pseudomonadati</taxon>
        <taxon>Pseudomonadota</taxon>
        <taxon>Gammaproteobacteria</taxon>
        <taxon>Vibrionales</taxon>
        <taxon>Vibrionaceae</taxon>
        <taxon>Photobacterium</taxon>
    </lineage>
</organism>
<dbReference type="EMBL" id="JMIB01000038">
    <property type="protein sequence ID" value="KDM90060.1"/>
    <property type="molecule type" value="Genomic_DNA"/>
</dbReference>
<evidence type="ECO:0000313" key="2">
    <source>
        <dbReference type="EMBL" id="KDM90060.1"/>
    </source>
</evidence>
<dbReference type="AlphaFoldDB" id="A0A066RHY6"/>
<dbReference type="STRING" id="1654360.EA58_19175"/>
<reference evidence="2 3" key="1">
    <citation type="submission" date="2014-04" db="EMBL/GenBank/DDBJ databases">
        <title>Draft genome sequence of Photobacterium halotolerans S2753: a solonamide, ngercheumicin and holomycin producer.</title>
        <authorList>
            <person name="Machado H.R."/>
            <person name="Gram L."/>
        </authorList>
    </citation>
    <scope>NUCLEOTIDE SEQUENCE [LARGE SCALE GENOMIC DNA]</scope>
    <source>
        <strain evidence="2 3">S2753</strain>
    </source>
</reference>
<gene>
    <name evidence="2" type="ORF">EA58_19175</name>
</gene>
<feature type="signal peptide" evidence="1">
    <location>
        <begin position="1"/>
        <end position="18"/>
    </location>
</feature>
<evidence type="ECO:0000256" key="1">
    <source>
        <dbReference type="SAM" id="SignalP"/>
    </source>
</evidence>
<comment type="caution">
    <text evidence="2">The sequence shown here is derived from an EMBL/GenBank/DDBJ whole genome shotgun (WGS) entry which is preliminary data.</text>
</comment>
<accession>A0A066RHY6</accession>
<dbReference type="OrthoDB" id="86940at2"/>
<evidence type="ECO:0000313" key="3">
    <source>
        <dbReference type="Proteomes" id="UP000027192"/>
    </source>
</evidence>
<keyword evidence="3" id="KW-1185">Reference proteome</keyword>
<sequence>MRKFALLFYLVFGTSAFANDALKTAKSLTELVPAGYVVVNQMQGDLNKDNQDDFVLLIKGTDKSYIIQDEYRGALDRNRRGIIIARKNNDQYELMLKNLHCFSSENEDGGVYFPPEMNISINKGNLYFHYMHGRYGHWTYTFRSQNSDFELIGFDSSVNRGPIVERAVSVNFMTRKMLVKENMNRDEEAEEDVFKETWKKFSLAKRIKLSEVDDFDNLKIDKLINISDSR</sequence>
<dbReference type="Proteomes" id="UP000027192">
    <property type="component" value="Unassembled WGS sequence"/>
</dbReference>
<feature type="chain" id="PRO_5001625779" evidence="1">
    <location>
        <begin position="19"/>
        <end position="230"/>
    </location>
</feature>